<organism evidence="1 2">
    <name type="scientific">Nostoc minutum NIES-26</name>
    <dbReference type="NCBI Taxonomy" id="1844469"/>
    <lineage>
        <taxon>Bacteria</taxon>
        <taxon>Bacillati</taxon>
        <taxon>Cyanobacteriota</taxon>
        <taxon>Cyanophyceae</taxon>
        <taxon>Nostocales</taxon>
        <taxon>Nostocaceae</taxon>
        <taxon>Nostoc</taxon>
    </lineage>
</organism>
<dbReference type="EMBL" id="LXQD01000196">
    <property type="protein sequence ID" value="RCJ32882.1"/>
    <property type="molecule type" value="Genomic_DNA"/>
</dbReference>
<reference evidence="1" key="1">
    <citation type="submission" date="2016-04" db="EMBL/GenBank/DDBJ databases">
        <authorList>
            <person name="Tabuchi Yagui T.R."/>
        </authorList>
    </citation>
    <scope>NUCLEOTIDE SEQUENCE [LARGE SCALE GENOMIC DNA]</scope>
    <source>
        <strain evidence="1">NIES-26</strain>
    </source>
</reference>
<evidence type="ECO:0000313" key="2">
    <source>
        <dbReference type="Proteomes" id="UP000252107"/>
    </source>
</evidence>
<name>A0A367RBV2_9NOSO</name>
<dbReference type="Proteomes" id="UP000252107">
    <property type="component" value="Unassembled WGS sequence"/>
</dbReference>
<keyword evidence="2" id="KW-1185">Reference proteome</keyword>
<gene>
    <name evidence="1" type="ORF">A6770_18310</name>
</gene>
<sequence length="93" mass="10658">MVIGSKVNTVQRVSNHCLKKNLEVFPYYGVPLVEEINVFAPHVLVLCVPIPQDFQCPILQPWILWSEEAIDEETPLVSTPTELYVRLQEVLQI</sequence>
<comment type="caution">
    <text evidence="1">The sequence shown here is derived from an EMBL/GenBank/DDBJ whole genome shotgun (WGS) entry which is preliminary data.</text>
</comment>
<protein>
    <submittedName>
        <fullName evidence="1">Uncharacterized protein</fullName>
    </submittedName>
</protein>
<dbReference type="AlphaFoldDB" id="A0A367RBV2"/>
<proteinExistence type="predicted"/>
<accession>A0A367RBV2</accession>
<evidence type="ECO:0000313" key="1">
    <source>
        <dbReference type="EMBL" id="RCJ32882.1"/>
    </source>
</evidence>